<dbReference type="Pfam" id="PF13673">
    <property type="entry name" value="Acetyltransf_10"/>
    <property type="match status" value="1"/>
</dbReference>
<dbReference type="Proteomes" id="UP000051461">
    <property type="component" value="Unassembled WGS sequence"/>
</dbReference>
<evidence type="ECO:0000313" key="2">
    <source>
        <dbReference type="EMBL" id="KRK40405.1"/>
    </source>
</evidence>
<dbReference type="PATRIC" id="fig|1423726.3.peg.907"/>
<feature type="domain" description="N-acetyltransferase" evidence="1">
    <location>
        <begin position="2"/>
        <end position="143"/>
    </location>
</feature>
<keyword evidence="2" id="KW-0808">Transferase</keyword>
<reference evidence="2 3" key="1">
    <citation type="journal article" date="2015" name="Genome Announc.">
        <title>Expanding the biotechnology potential of lactobacilli through comparative genomics of 213 strains and associated genera.</title>
        <authorList>
            <person name="Sun Z."/>
            <person name="Harris H.M."/>
            <person name="McCann A."/>
            <person name="Guo C."/>
            <person name="Argimon S."/>
            <person name="Zhang W."/>
            <person name="Yang X."/>
            <person name="Jeffery I.B."/>
            <person name="Cooney J.C."/>
            <person name="Kagawa T.F."/>
            <person name="Liu W."/>
            <person name="Song Y."/>
            <person name="Salvetti E."/>
            <person name="Wrobel A."/>
            <person name="Rasinkangas P."/>
            <person name="Parkhill J."/>
            <person name="Rea M.C."/>
            <person name="O'Sullivan O."/>
            <person name="Ritari J."/>
            <person name="Douillard F.P."/>
            <person name="Paul Ross R."/>
            <person name="Yang R."/>
            <person name="Briner A.E."/>
            <person name="Felis G.E."/>
            <person name="de Vos W.M."/>
            <person name="Barrangou R."/>
            <person name="Klaenhammer T.R."/>
            <person name="Caufield P.W."/>
            <person name="Cui Y."/>
            <person name="Zhang H."/>
            <person name="O'Toole P.W."/>
        </authorList>
    </citation>
    <scope>NUCLEOTIDE SEQUENCE [LARGE SCALE GENOMIC DNA]</scope>
    <source>
        <strain evidence="2 3">DSM 20003</strain>
    </source>
</reference>
<name>A0A0R1H1T6_9LACO</name>
<keyword evidence="3" id="KW-1185">Reference proteome</keyword>
<dbReference type="PANTHER" id="PTHR13355:SF11">
    <property type="entry name" value="GLUCOSAMINE 6-PHOSPHATE N-ACETYLTRANSFERASE"/>
    <property type="match status" value="1"/>
</dbReference>
<dbReference type="InterPro" id="IPR016181">
    <property type="entry name" value="Acyl_CoA_acyltransferase"/>
</dbReference>
<dbReference type="PROSITE" id="PS51186">
    <property type="entry name" value="GNAT"/>
    <property type="match status" value="1"/>
</dbReference>
<dbReference type="AlphaFoldDB" id="A0A0R1H1T6"/>
<dbReference type="PANTHER" id="PTHR13355">
    <property type="entry name" value="GLUCOSAMINE 6-PHOSPHATE N-ACETYLTRANSFERASE"/>
    <property type="match status" value="1"/>
</dbReference>
<dbReference type="InterPro" id="IPR039143">
    <property type="entry name" value="GNPNAT1-like"/>
</dbReference>
<evidence type="ECO:0000313" key="3">
    <source>
        <dbReference type="Proteomes" id="UP000051461"/>
    </source>
</evidence>
<evidence type="ECO:0000259" key="1">
    <source>
        <dbReference type="PROSITE" id="PS51186"/>
    </source>
</evidence>
<protein>
    <submittedName>
        <fullName evidence="2">GCN5-like N-acetyltransferase</fullName>
    </submittedName>
</protein>
<dbReference type="SUPFAM" id="SSF55729">
    <property type="entry name" value="Acyl-CoA N-acyltransferases (Nat)"/>
    <property type="match status" value="1"/>
</dbReference>
<proteinExistence type="predicted"/>
<dbReference type="GO" id="GO:0004343">
    <property type="term" value="F:glucosamine 6-phosphate N-acetyltransferase activity"/>
    <property type="evidence" value="ECO:0007669"/>
    <property type="project" value="TreeGrafter"/>
</dbReference>
<comment type="caution">
    <text evidence="2">The sequence shown here is derived from an EMBL/GenBank/DDBJ whole genome shotgun (WGS) entry which is preliminary data.</text>
</comment>
<dbReference type="STRING" id="1423726.FC07_GL000883"/>
<dbReference type="EMBL" id="AZDA01000014">
    <property type="protein sequence ID" value="KRK40405.1"/>
    <property type="molecule type" value="Genomic_DNA"/>
</dbReference>
<dbReference type="Gene3D" id="3.40.630.30">
    <property type="match status" value="1"/>
</dbReference>
<dbReference type="InterPro" id="IPR000182">
    <property type="entry name" value="GNAT_dom"/>
</dbReference>
<dbReference type="OrthoDB" id="9796171at2"/>
<dbReference type="RefSeq" id="WP_057903586.1">
    <property type="nucleotide sequence ID" value="NZ_AZDA01000014.1"/>
</dbReference>
<organism evidence="2 3">
    <name type="scientific">Loigolactobacillus bifermentans DSM 20003</name>
    <dbReference type="NCBI Taxonomy" id="1423726"/>
    <lineage>
        <taxon>Bacteria</taxon>
        <taxon>Bacillati</taxon>
        <taxon>Bacillota</taxon>
        <taxon>Bacilli</taxon>
        <taxon>Lactobacillales</taxon>
        <taxon>Lactobacillaceae</taxon>
        <taxon>Loigolactobacillus</taxon>
    </lineage>
</organism>
<sequence length="144" mass="16165">MEIIVSAKPWQRAAALSVRMQVFVQERHIALKDEFDDKDLPTTLYAVAYAAPDKPVATGRFQAYDNVTMQPERIATLADYRGQHLGAQIINALENVGRQHGYQKALIHSELTAQGFYESLGYHVASDTFMEDGVPCVLVRKEQL</sequence>
<gene>
    <name evidence="2" type="ORF">FC07_GL000883</name>
</gene>
<accession>A0A0R1H1T6</accession>